<dbReference type="Proteomes" id="UP001235269">
    <property type="component" value="Unassembled WGS sequence"/>
</dbReference>
<organism evidence="2 3">
    <name type="scientific">Rhizobium paknamense</name>
    <dbReference type="NCBI Taxonomy" id="1206817"/>
    <lineage>
        <taxon>Bacteria</taxon>
        <taxon>Pseudomonadati</taxon>
        <taxon>Pseudomonadota</taxon>
        <taxon>Alphaproteobacteria</taxon>
        <taxon>Hyphomicrobiales</taxon>
        <taxon>Rhizobiaceae</taxon>
        <taxon>Rhizobium/Agrobacterium group</taxon>
        <taxon>Rhizobium</taxon>
    </lineage>
</organism>
<dbReference type="SUPFAM" id="SSF55729">
    <property type="entry name" value="Acyl-CoA N-acyltransferases (Nat)"/>
    <property type="match status" value="1"/>
</dbReference>
<comment type="caution">
    <text evidence="2">The sequence shown here is derived from an EMBL/GenBank/DDBJ whole genome shotgun (WGS) entry which is preliminary data.</text>
</comment>
<reference evidence="2 3" key="1">
    <citation type="submission" date="2023-07" db="EMBL/GenBank/DDBJ databases">
        <title>Genomic Encyclopedia of Type Strains, Phase IV (KMG-IV): sequencing the most valuable type-strain genomes for metagenomic binning, comparative biology and taxonomic classification.</title>
        <authorList>
            <person name="Goeker M."/>
        </authorList>
    </citation>
    <scope>NUCLEOTIDE SEQUENCE [LARGE SCALE GENOMIC DNA]</scope>
    <source>
        <strain evidence="2 3">DSM 100301</strain>
    </source>
</reference>
<dbReference type="RefSeq" id="WP_307156267.1">
    <property type="nucleotide sequence ID" value="NZ_JAUSWH010000001.1"/>
</dbReference>
<dbReference type="InterPro" id="IPR016181">
    <property type="entry name" value="Acyl_CoA_acyltransferase"/>
</dbReference>
<accession>A0ABU0I754</accession>
<dbReference type="EMBL" id="JAUSWH010000001">
    <property type="protein sequence ID" value="MDQ0454054.1"/>
    <property type="molecule type" value="Genomic_DNA"/>
</dbReference>
<dbReference type="InterPro" id="IPR038740">
    <property type="entry name" value="BioF2-like_GNAT_dom"/>
</dbReference>
<sequence>MVHLSPESNSVHHTSEPTMLTVELHRAMEPLEREWRLLQRDNYASLHQGYDWCRAWTKTHGSHLAILRGRMQGETVFILPLEVVRTGLVRQAQFIGTRFTNINTGLFTPCYRSTADAARQKILVDAISKALKDEADLVALTNIPFDWRGERHPFAGVNAVEHQNHSFQLPLSGSMAETIAPLNAKRRRKKYRNQLRKIEAAGGFDHVVASGEDEKTALLECFFRQKADRFRSLGLPNVFQAPETQAFFHLVTQMSSGGYDVPLELHAIRMRGALDGQIAAIAGLSRKGDHIICQFGSIDEALAPEASPGELLFWLVIEQALEDGVALFDFGLGDQPYKRRWCSIETVQHDVLLPITTAGRLAALAHRGVTRTKTIIKGNPHLYALIQRFRAEKDAKTAEEE</sequence>
<evidence type="ECO:0000313" key="3">
    <source>
        <dbReference type="Proteomes" id="UP001235269"/>
    </source>
</evidence>
<protein>
    <submittedName>
        <fullName evidence="2">CelD/BcsL family acetyltransferase involved in cellulose biosynthesis</fullName>
    </submittedName>
</protein>
<evidence type="ECO:0000313" key="2">
    <source>
        <dbReference type="EMBL" id="MDQ0454054.1"/>
    </source>
</evidence>
<keyword evidence="3" id="KW-1185">Reference proteome</keyword>
<feature type="domain" description="BioF2-like acetyltransferase" evidence="1">
    <location>
        <begin position="185"/>
        <end position="339"/>
    </location>
</feature>
<evidence type="ECO:0000259" key="1">
    <source>
        <dbReference type="Pfam" id="PF13480"/>
    </source>
</evidence>
<name>A0ABU0I754_9HYPH</name>
<proteinExistence type="predicted"/>
<dbReference type="Pfam" id="PF13480">
    <property type="entry name" value="Acetyltransf_6"/>
    <property type="match status" value="1"/>
</dbReference>
<dbReference type="Gene3D" id="3.40.630.30">
    <property type="match status" value="1"/>
</dbReference>
<gene>
    <name evidence="2" type="ORF">QO005_000369</name>
</gene>